<accession>A0A8G1QXW2</accession>
<dbReference type="Proteomes" id="UP000249526">
    <property type="component" value="Unassembled WGS sequence"/>
</dbReference>
<dbReference type="EMBL" id="KZ825067">
    <property type="protein sequence ID" value="RAH55918.1"/>
    <property type="molecule type" value="Genomic_DNA"/>
</dbReference>
<dbReference type="AlphaFoldDB" id="A0A8G1QXW2"/>
<proteinExistence type="predicted"/>
<name>A0A8G1QXW2_9EURO</name>
<protein>
    <recommendedName>
        <fullName evidence="3">BTB domain-containing protein</fullName>
    </recommendedName>
</protein>
<reference evidence="1 2" key="1">
    <citation type="submission" date="2018-02" db="EMBL/GenBank/DDBJ databases">
        <title>The genomes of Aspergillus section Nigri reveals drivers in fungal speciation.</title>
        <authorList>
            <consortium name="DOE Joint Genome Institute"/>
            <person name="Vesth T.C."/>
            <person name="Nybo J."/>
            <person name="Theobald S."/>
            <person name="Brandl J."/>
            <person name="Frisvad J.C."/>
            <person name="Nielsen K.F."/>
            <person name="Lyhne E.K."/>
            <person name="Kogle M.E."/>
            <person name="Kuo A."/>
            <person name="Riley R."/>
            <person name="Clum A."/>
            <person name="Nolan M."/>
            <person name="Lipzen A."/>
            <person name="Salamov A."/>
            <person name="Henrissat B."/>
            <person name="Wiebenga A."/>
            <person name="De vries R.P."/>
            <person name="Grigoriev I.V."/>
            <person name="Mortensen U.H."/>
            <person name="Andersen M.R."/>
            <person name="Baker S.E."/>
        </authorList>
    </citation>
    <scope>NUCLEOTIDE SEQUENCE [LARGE SCALE GENOMIC DNA]</scope>
    <source>
        <strain evidence="1 2">CBS 112811</strain>
    </source>
</reference>
<gene>
    <name evidence="1" type="ORF">BO85DRAFT_498325</name>
</gene>
<dbReference type="GeneID" id="37167429"/>
<sequence length="258" mass="29896">MGKRLSSVFNTRIIKFEVGPSRKEFLLHSGLFRDKAGSWGLEECGDSTSSGHDMVNISEPVEDIFKFVCEYLYTGDYQIFQPRHFVQIPRRRSSLLEGRGISLKDNYFENSASVERASHYFIRRLRSKPDHPLSISWADYSDVLLQHARLHHFAGQRGLEELSDISLYRLLHVLHEFPLHERRVGHVLQLLRLVFQNTPEMSEDIEKLMVDFTTAHIKGLVEVEEFQLLLDELPSLSRRILFNLATLSALEVDSRRGD</sequence>
<keyword evidence="2" id="KW-1185">Reference proteome</keyword>
<evidence type="ECO:0008006" key="3">
    <source>
        <dbReference type="Google" id="ProtNLM"/>
    </source>
</evidence>
<organism evidence="1 2">
    <name type="scientific">Aspergillus piperis CBS 112811</name>
    <dbReference type="NCBI Taxonomy" id="1448313"/>
    <lineage>
        <taxon>Eukaryota</taxon>
        <taxon>Fungi</taxon>
        <taxon>Dikarya</taxon>
        <taxon>Ascomycota</taxon>
        <taxon>Pezizomycotina</taxon>
        <taxon>Eurotiomycetes</taxon>
        <taxon>Eurotiomycetidae</taxon>
        <taxon>Eurotiales</taxon>
        <taxon>Aspergillaceae</taxon>
        <taxon>Aspergillus</taxon>
        <taxon>Aspergillus subgen. Circumdati</taxon>
    </lineage>
</organism>
<evidence type="ECO:0000313" key="1">
    <source>
        <dbReference type="EMBL" id="RAH55918.1"/>
    </source>
</evidence>
<dbReference type="RefSeq" id="XP_025513840.1">
    <property type="nucleotide sequence ID" value="XM_025664027.1"/>
</dbReference>
<evidence type="ECO:0000313" key="2">
    <source>
        <dbReference type="Proteomes" id="UP000249526"/>
    </source>
</evidence>